<keyword evidence="1" id="KW-0479">Metal-binding</keyword>
<feature type="region of interest" description="Disordered" evidence="4">
    <location>
        <begin position="74"/>
        <end position="116"/>
    </location>
</feature>
<evidence type="ECO:0000256" key="2">
    <source>
        <dbReference type="ARBA" id="ARBA00022771"/>
    </source>
</evidence>
<evidence type="ECO:0000256" key="1">
    <source>
        <dbReference type="ARBA" id="ARBA00022723"/>
    </source>
</evidence>
<evidence type="ECO:0000256" key="4">
    <source>
        <dbReference type="SAM" id="MobiDB-lite"/>
    </source>
</evidence>
<dbReference type="AlphaFoldDB" id="A0A820FP50"/>
<keyword evidence="7" id="KW-1185">Reference proteome</keyword>
<evidence type="ECO:0000259" key="5">
    <source>
        <dbReference type="Pfam" id="PF04500"/>
    </source>
</evidence>
<feature type="domain" description="FLYWCH-type" evidence="5">
    <location>
        <begin position="16"/>
        <end position="74"/>
    </location>
</feature>
<reference evidence="6" key="1">
    <citation type="submission" date="2021-02" db="EMBL/GenBank/DDBJ databases">
        <authorList>
            <person name="Nowell W R."/>
        </authorList>
    </citation>
    <scope>NUCLEOTIDE SEQUENCE</scope>
</reference>
<keyword evidence="2" id="KW-0863">Zinc-finger</keyword>
<dbReference type="GO" id="GO:0008270">
    <property type="term" value="F:zinc ion binding"/>
    <property type="evidence" value="ECO:0007669"/>
    <property type="project" value="UniProtKB-KW"/>
</dbReference>
<evidence type="ECO:0000313" key="6">
    <source>
        <dbReference type="EMBL" id="CAF4264829.1"/>
    </source>
</evidence>
<evidence type="ECO:0000256" key="3">
    <source>
        <dbReference type="ARBA" id="ARBA00022833"/>
    </source>
</evidence>
<accession>A0A820FP50</accession>
<keyword evidence="3" id="KW-0862">Zinc</keyword>
<dbReference type="InterPro" id="IPR007588">
    <property type="entry name" value="Znf_FLYWCH"/>
</dbReference>
<sequence length="116" mass="13614">MADDNDINHLKEYSVVETKRHKPCLIFLGYRYVQDKIQNQTIYWRCEDRTHCNGRAHQLVGNGSQPILTIKHNHQPSADDIVSNESMTVDGQRRQKRRQNLKTPFYQQNEMGGDDE</sequence>
<gene>
    <name evidence="6" type="ORF">UJA718_LOCUS10394</name>
</gene>
<dbReference type="EMBL" id="CAJOBP010001220">
    <property type="protein sequence ID" value="CAF4264829.1"/>
    <property type="molecule type" value="Genomic_DNA"/>
</dbReference>
<organism evidence="6 7">
    <name type="scientific">Rotaria socialis</name>
    <dbReference type="NCBI Taxonomy" id="392032"/>
    <lineage>
        <taxon>Eukaryota</taxon>
        <taxon>Metazoa</taxon>
        <taxon>Spiralia</taxon>
        <taxon>Gnathifera</taxon>
        <taxon>Rotifera</taxon>
        <taxon>Eurotatoria</taxon>
        <taxon>Bdelloidea</taxon>
        <taxon>Philodinida</taxon>
        <taxon>Philodinidae</taxon>
        <taxon>Rotaria</taxon>
    </lineage>
</organism>
<proteinExistence type="predicted"/>
<name>A0A820FP50_9BILA</name>
<dbReference type="Gene3D" id="2.20.25.240">
    <property type="match status" value="1"/>
</dbReference>
<protein>
    <recommendedName>
        <fullName evidence="5">FLYWCH-type domain-containing protein</fullName>
    </recommendedName>
</protein>
<dbReference type="Pfam" id="PF04500">
    <property type="entry name" value="FLYWCH"/>
    <property type="match status" value="1"/>
</dbReference>
<comment type="caution">
    <text evidence="6">The sequence shown here is derived from an EMBL/GenBank/DDBJ whole genome shotgun (WGS) entry which is preliminary data.</text>
</comment>
<feature type="compositionally biased region" description="Polar residues" evidence="4">
    <location>
        <begin position="101"/>
        <end position="110"/>
    </location>
</feature>
<dbReference type="Proteomes" id="UP000663873">
    <property type="component" value="Unassembled WGS sequence"/>
</dbReference>
<evidence type="ECO:0000313" key="7">
    <source>
        <dbReference type="Proteomes" id="UP000663873"/>
    </source>
</evidence>